<proteinExistence type="predicted"/>
<name>A0A8T0CHZ1_CORYI</name>
<evidence type="ECO:0000313" key="1">
    <source>
        <dbReference type="EMBL" id="KAF7846854.1"/>
    </source>
</evidence>
<protein>
    <recommendedName>
        <fullName evidence="3">Histidine protein methyltransferase 1</fullName>
    </recommendedName>
</protein>
<evidence type="ECO:0008006" key="3">
    <source>
        <dbReference type="Google" id="ProtNLM"/>
    </source>
</evidence>
<dbReference type="Gramene" id="rna-gnl|WGS:JABURB|Cocit.L3666.1">
    <property type="protein sequence ID" value="cds-KAF7846854.1"/>
    <property type="gene ID" value="gene-BT93_L3666"/>
</dbReference>
<gene>
    <name evidence="1" type="ORF">BT93_L3666</name>
</gene>
<organism evidence="1 2">
    <name type="scientific">Corymbia citriodora subsp. variegata</name>
    <dbReference type="NCBI Taxonomy" id="360336"/>
    <lineage>
        <taxon>Eukaryota</taxon>
        <taxon>Viridiplantae</taxon>
        <taxon>Streptophyta</taxon>
        <taxon>Embryophyta</taxon>
        <taxon>Tracheophyta</taxon>
        <taxon>Spermatophyta</taxon>
        <taxon>Magnoliopsida</taxon>
        <taxon>eudicotyledons</taxon>
        <taxon>Gunneridae</taxon>
        <taxon>Pentapetalae</taxon>
        <taxon>rosids</taxon>
        <taxon>malvids</taxon>
        <taxon>Myrtales</taxon>
        <taxon>Myrtaceae</taxon>
        <taxon>Myrtoideae</taxon>
        <taxon>Eucalypteae</taxon>
        <taxon>Corymbia</taxon>
    </lineage>
</organism>
<comment type="caution">
    <text evidence="1">The sequence shown here is derived from an EMBL/GenBank/DDBJ whole genome shotgun (WGS) entry which is preliminary data.</text>
</comment>
<dbReference type="AlphaFoldDB" id="A0A8T0CHZ1"/>
<dbReference type="OrthoDB" id="1723750at2759"/>
<accession>A0A8T0CHZ1</accession>
<sequence>MDANLKKSHAPECSLADRDIRFFGGDWKDIHQILPHIKYNEEDPNGDNGSASGGYDVILMAETVYSISSLQHLYELVKKCMSCPHGVAYMAGKKHYFGVGGGTRRFLSLVEKDGIMASSIVGEVADGSSNLREIWRLSFK</sequence>
<dbReference type="Proteomes" id="UP000806378">
    <property type="component" value="Unassembled WGS sequence"/>
</dbReference>
<reference evidence="1" key="1">
    <citation type="submission" date="2020-05" db="EMBL/GenBank/DDBJ databases">
        <title>WGS assembly of Corymbia citriodora subspecies variegata.</title>
        <authorList>
            <person name="Barry K."/>
            <person name="Hundley H."/>
            <person name="Shu S."/>
            <person name="Jenkins J."/>
            <person name="Grimwood J."/>
            <person name="Baten A."/>
        </authorList>
    </citation>
    <scope>NUCLEOTIDE SEQUENCE</scope>
    <source>
        <strain evidence="1">CV2-018</strain>
    </source>
</reference>
<evidence type="ECO:0000313" key="2">
    <source>
        <dbReference type="Proteomes" id="UP000806378"/>
    </source>
</evidence>
<dbReference type="InterPro" id="IPR029063">
    <property type="entry name" value="SAM-dependent_MTases_sf"/>
</dbReference>
<dbReference type="EMBL" id="MU091700">
    <property type="protein sequence ID" value="KAF7846854.1"/>
    <property type="molecule type" value="Genomic_DNA"/>
</dbReference>
<dbReference type="Gene3D" id="3.40.50.150">
    <property type="entry name" value="Vaccinia Virus protein VP39"/>
    <property type="match status" value="1"/>
</dbReference>
<keyword evidence="2" id="KW-1185">Reference proteome</keyword>